<protein>
    <submittedName>
        <fullName evidence="6">Arylacetamide deacetylase-like 4</fullName>
    </submittedName>
</protein>
<dbReference type="GO" id="GO:0052689">
    <property type="term" value="F:carboxylic ester hydrolase activity"/>
    <property type="evidence" value="ECO:0007669"/>
    <property type="project" value="InterPro"/>
</dbReference>
<feature type="active site" evidence="3">
    <location>
        <position position="196"/>
    </location>
</feature>
<dbReference type="EMBL" id="OX395133">
    <property type="protein sequence ID" value="CAI5782730.1"/>
    <property type="molecule type" value="Genomic_DNA"/>
</dbReference>
<dbReference type="SUPFAM" id="SSF53474">
    <property type="entry name" value="alpha/beta-Hydrolases"/>
    <property type="match status" value="1"/>
</dbReference>
<reference evidence="6" key="1">
    <citation type="submission" date="2022-12" db="EMBL/GenBank/DDBJ databases">
        <authorList>
            <person name="Alioto T."/>
            <person name="Alioto T."/>
            <person name="Gomez Garrido J."/>
        </authorList>
    </citation>
    <scope>NUCLEOTIDE SEQUENCE</scope>
</reference>
<accession>A0AA35KR01</accession>
<evidence type="ECO:0000313" key="6">
    <source>
        <dbReference type="EMBL" id="CAI5782730.1"/>
    </source>
</evidence>
<evidence type="ECO:0000256" key="4">
    <source>
        <dbReference type="SAM" id="Phobius"/>
    </source>
</evidence>
<dbReference type="Gene3D" id="3.40.50.1820">
    <property type="entry name" value="alpha/beta hydrolase"/>
    <property type="match status" value="1"/>
</dbReference>
<dbReference type="GO" id="GO:0016020">
    <property type="term" value="C:membrane"/>
    <property type="evidence" value="ECO:0007669"/>
    <property type="project" value="InterPro"/>
</dbReference>
<proteinExistence type="inferred from homology"/>
<keyword evidence="7" id="KW-1185">Reference proteome</keyword>
<keyword evidence="4" id="KW-0472">Membrane</keyword>
<sequence length="410" mass="45494">MELLQSLLLALTGVIGIPFLSLLSWAIYYDLSKSEIPPGFDSPLKLRGLHCLAIMAFTVGKCLEVLGVCRQVAVICFLMNFWNPRADPSLSSKDLHFDGVPVRVYQPKTPSASPRKGFVFFHGGAGMTGSIAFYEDVCSKIAKETDSVVVSVGYRLSPQHLPPAQYKDCLAATIHLIQNAASHGVDPSKIIVGGDSAGGNYACIVAQKLVDRSDLPKLRAQVIIYPYTQAMDLNLPSYQQNSSMPILFRENVAYFGLKYIGKDPSLLGQVLKGSHVPDSMRLKYGKWLSPDNLPERFKGRGYKQVPLAPYEPEVYRQLSETLEADFSCLFAEDSVIQKLPETLIVSCEYDVVRDDALLYKKRLEDNGVKVSWFHVENGFHGMINFFKGCIFAFPGAVELMDSIVDFVKNL</sequence>
<evidence type="ECO:0000259" key="5">
    <source>
        <dbReference type="Pfam" id="PF07859"/>
    </source>
</evidence>
<comment type="similarity">
    <text evidence="1">Belongs to the 'GDXG' lipolytic enzyme family.</text>
</comment>
<keyword evidence="4" id="KW-1133">Transmembrane helix</keyword>
<dbReference type="AlphaFoldDB" id="A0AA35KR01"/>
<evidence type="ECO:0000313" key="7">
    <source>
        <dbReference type="Proteomes" id="UP001178461"/>
    </source>
</evidence>
<evidence type="ECO:0000256" key="2">
    <source>
        <dbReference type="ARBA" id="ARBA00022801"/>
    </source>
</evidence>
<dbReference type="PANTHER" id="PTHR48081:SF32">
    <property type="entry name" value="ALPHA_BETA HYDROLASE FOLD-3 DOMAIN-CONTAINING PROTEIN"/>
    <property type="match status" value="1"/>
</dbReference>
<evidence type="ECO:0000256" key="1">
    <source>
        <dbReference type="ARBA" id="ARBA00010515"/>
    </source>
</evidence>
<keyword evidence="2" id="KW-0378">Hydrolase</keyword>
<dbReference type="PIRSF" id="PIRSF037251">
    <property type="entry name" value="Arylacetamide_deacetylase"/>
    <property type="match status" value="1"/>
</dbReference>
<dbReference type="InterPro" id="IPR017157">
    <property type="entry name" value="Arylacetamide_deacetylase"/>
</dbReference>
<dbReference type="Proteomes" id="UP001178461">
    <property type="component" value="Chromosome 8"/>
</dbReference>
<feature type="active site" evidence="3">
    <location>
        <position position="380"/>
    </location>
</feature>
<feature type="domain" description="Alpha/beta hydrolase fold-3" evidence="5">
    <location>
        <begin position="325"/>
        <end position="383"/>
    </location>
</feature>
<evidence type="ECO:0000256" key="3">
    <source>
        <dbReference type="PIRSR" id="PIRSR037251-1"/>
    </source>
</evidence>
<dbReference type="InterPro" id="IPR013094">
    <property type="entry name" value="AB_hydrolase_3"/>
</dbReference>
<feature type="active site" evidence="3">
    <location>
        <position position="350"/>
    </location>
</feature>
<feature type="transmembrane region" description="Helical" evidence="4">
    <location>
        <begin position="7"/>
        <end position="28"/>
    </location>
</feature>
<dbReference type="InterPro" id="IPR050300">
    <property type="entry name" value="GDXG_lipolytic_enzyme"/>
</dbReference>
<dbReference type="InterPro" id="IPR029058">
    <property type="entry name" value="AB_hydrolase_fold"/>
</dbReference>
<dbReference type="Pfam" id="PF07859">
    <property type="entry name" value="Abhydrolase_3"/>
    <property type="match status" value="2"/>
</dbReference>
<name>A0AA35KR01_9SAUR</name>
<feature type="domain" description="Alpha/beta hydrolase fold-3" evidence="5">
    <location>
        <begin position="118"/>
        <end position="262"/>
    </location>
</feature>
<keyword evidence="4" id="KW-0812">Transmembrane</keyword>
<gene>
    <name evidence="6" type="ORF">PODLI_1B024776</name>
</gene>
<organism evidence="6 7">
    <name type="scientific">Podarcis lilfordi</name>
    <name type="common">Lilford's wall lizard</name>
    <dbReference type="NCBI Taxonomy" id="74358"/>
    <lineage>
        <taxon>Eukaryota</taxon>
        <taxon>Metazoa</taxon>
        <taxon>Chordata</taxon>
        <taxon>Craniata</taxon>
        <taxon>Vertebrata</taxon>
        <taxon>Euteleostomi</taxon>
        <taxon>Lepidosauria</taxon>
        <taxon>Squamata</taxon>
        <taxon>Bifurcata</taxon>
        <taxon>Unidentata</taxon>
        <taxon>Episquamata</taxon>
        <taxon>Laterata</taxon>
        <taxon>Lacertibaenia</taxon>
        <taxon>Lacertidae</taxon>
        <taxon>Podarcis</taxon>
    </lineage>
</organism>
<dbReference type="PANTHER" id="PTHR48081">
    <property type="entry name" value="AB HYDROLASE SUPERFAMILY PROTEIN C4A8.06C"/>
    <property type="match status" value="1"/>
</dbReference>